<dbReference type="SMART" id="SM00458">
    <property type="entry name" value="RICIN"/>
    <property type="match status" value="1"/>
</dbReference>
<dbReference type="Gene3D" id="2.80.10.50">
    <property type="match status" value="1"/>
</dbReference>
<dbReference type="SUPFAM" id="SSF50370">
    <property type="entry name" value="Ricin B-like lectins"/>
    <property type="match status" value="1"/>
</dbReference>
<gene>
    <name evidence="3" type="ORF">ACFQVD_16205</name>
</gene>
<evidence type="ECO:0000313" key="3">
    <source>
        <dbReference type="EMBL" id="MFC7601636.1"/>
    </source>
</evidence>
<feature type="domain" description="Ricin B lectin" evidence="2">
    <location>
        <begin position="41"/>
        <end position="182"/>
    </location>
</feature>
<dbReference type="Proteomes" id="UP001596514">
    <property type="component" value="Unassembled WGS sequence"/>
</dbReference>
<comment type="caution">
    <text evidence="3">The sequence shown here is derived from an EMBL/GenBank/DDBJ whole genome shotgun (WGS) entry which is preliminary data.</text>
</comment>
<feature type="signal peptide" evidence="1">
    <location>
        <begin position="1"/>
        <end position="27"/>
    </location>
</feature>
<evidence type="ECO:0000256" key="1">
    <source>
        <dbReference type="SAM" id="SignalP"/>
    </source>
</evidence>
<evidence type="ECO:0000313" key="4">
    <source>
        <dbReference type="Proteomes" id="UP001596514"/>
    </source>
</evidence>
<name>A0ABW2T1L2_9ACTN</name>
<reference evidence="4" key="1">
    <citation type="journal article" date="2019" name="Int. J. Syst. Evol. Microbiol.">
        <title>The Global Catalogue of Microorganisms (GCM) 10K type strain sequencing project: providing services to taxonomists for standard genome sequencing and annotation.</title>
        <authorList>
            <consortium name="The Broad Institute Genomics Platform"/>
            <consortium name="The Broad Institute Genome Sequencing Center for Infectious Disease"/>
            <person name="Wu L."/>
            <person name="Ma J."/>
        </authorList>
    </citation>
    <scope>NUCLEOTIDE SEQUENCE [LARGE SCALE GENOMIC DNA]</scope>
    <source>
        <strain evidence="4">JCM 10083</strain>
    </source>
</reference>
<protein>
    <submittedName>
        <fullName evidence="3">RICIN domain-containing protein</fullName>
    </submittedName>
</protein>
<dbReference type="InterPro" id="IPR035992">
    <property type="entry name" value="Ricin_B-like_lectins"/>
</dbReference>
<dbReference type="EMBL" id="JBHTEE010000001">
    <property type="protein sequence ID" value="MFC7601636.1"/>
    <property type="molecule type" value="Genomic_DNA"/>
</dbReference>
<dbReference type="RefSeq" id="WP_343968844.1">
    <property type="nucleotide sequence ID" value="NZ_BAAAGK010000067.1"/>
</dbReference>
<accession>A0ABW2T1L2</accession>
<organism evidence="3 4">
    <name type="scientific">Streptosporangium amethystogenes subsp. fukuiense</name>
    <dbReference type="NCBI Taxonomy" id="698418"/>
    <lineage>
        <taxon>Bacteria</taxon>
        <taxon>Bacillati</taxon>
        <taxon>Actinomycetota</taxon>
        <taxon>Actinomycetes</taxon>
        <taxon>Streptosporangiales</taxon>
        <taxon>Streptosporangiaceae</taxon>
        <taxon>Streptosporangium</taxon>
    </lineage>
</organism>
<sequence length="182" mass="19983">MRLFHAGQVFVLAAALLAVPSAGWASAGGVAGAREGFRARFTAILVARHSDKCLDVFTLSDELKLGTSVQQWPCSDDHDGQVWNLTATGGGYYNFRDVASGLCMEVLPADRHSGAGLQLWTCVPGHRNQEWKLVQRDNGYFAVVVRHTGMCLDVRNALLRDGANVRQVTCVRGRKNQEWRLA</sequence>
<feature type="chain" id="PRO_5045103606" evidence="1">
    <location>
        <begin position="28"/>
        <end position="182"/>
    </location>
</feature>
<proteinExistence type="predicted"/>
<dbReference type="Pfam" id="PF00652">
    <property type="entry name" value="Ricin_B_lectin"/>
    <property type="match status" value="1"/>
</dbReference>
<keyword evidence="4" id="KW-1185">Reference proteome</keyword>
<dbReference type="CDD" id="cd00161">
    <property type="entry name" value="beta-trefoil_Ricin-like"/>
    <property type="match status" value="1"/>
</dbReference>
<dbReference type="InterPro" id="IPR000772">
    <property type="entry name" value="Ricin_B_lectin"/>
</dbReference>
<keyword evidence="1" id="KW-0732">Signal</keyword>
<evidence type="ECO:0000259" key="2">
    <source>
        <dbReference type="SMART" id="SM00458"/>
    </source>
</evidence>
<dbReference type="PROSITE" id="PS50231">
    <property type="entry name" value="RICIN_B_LECTIN"/>
    <property type="match status" value="1"/>
</dbReference>